<organism evidence="2">
    <name type="scientific">Staphylococcus xylosus</name>
    <dbReference type="NCBI Taxonomy" id="1288"/>
    <lineage>
        <taxon>Bacteria</taxon>
        <taxon>Bacillati</taxon>
        <taxon>Bacillota</taxon>
        <taxon>Bacilli</taxon>
        <taxon>Bacillales</taxon>
        <taxon>Staphylococcaceae</taxon>
        <taxon>Staphylococcus</taxon>
    </lineage>
</organism>
<dbReference type="InterPro" id="IPR010982">
    <property type="entry name" value="Lambda_DNA-bd_dom_sf"/>
</dbReference>
<reference evidence="2" key="1">
    <citation type="journal article" date="2014" name="Antimicrob. Agents Chemother.">
        <title>The Novel Macrolide-Lincosamide-Streptogramin B Resistance Gene erm(44) Is Associated with a Prophage in Staphylococcus xylosus.</title>
        <authorList>
            <person name="Wipf J.R."/>
            <person name="Schwendener S."/>
            <person name="Perreten V."/>
        </authorList>
    </citation>
    <scope>NUCLEOTIDE SEQUENCE</scope>
    <source>
        <strain evidence="2">JW4341</strain>
    </source>
</reference>
<dbReference type="AlphaFoldDB" id="A0A077RGM0"/>
<protein>
    <recommendedName>
        <fullName evidence="1">HTH cro/C1-type domain-containing protein</fullName>
    </recommendedName>
</protein>
<dbReference type="PROSITE" id="PS50943">
    <property type="entry name" value="HTH_CROC1"/>
    <property type="match status" value="1"/>
</dbReference>
<feature type="domain" description="HTH cro/C1-type" evidence="1">
    <location>
        <begin position="16"/>
        <end position="65"/>
    </location>
</feature>
<name>A0A077RGM0_STAXY</name>
<dbReference type="CDD" id="cd00093">
    <property type="entry name" value="HTH_XRE"/>
    <property type="match status" value="1"/>
</dbReference>
<sequence>MRTNDEIIDLMQTTLKEKNMSISELARRVDMAKSAVSRYMNKTREFPLNRAEDFARALGISTGYLLGFVDSNNQPDNVAAHVDGDFTDEEIRKIREYAAMVRKARERED</sequence>
<proteinExistence type="predicted"/>
<dbReference type="GO" id="GO:0003677">
    <property type="term" value="F:DNA binding"/>
    <property type="evidence" value="ECO:0007669"/>
    <property type="project" value="InterPro"/>
</dbReference>
<dbReference type="EMBL" id="HG796218">
    <property type="protein sequence ID" value="CDL65103.1"/>
    <property type="molecule type" value="Genomic_DNA"/>
</dbReference>
<dbReference type="Gene3D" id="1.10.260.40">
    <property type="entry name" value="lambda repressor-like DNA-binding domains"/>
    <property type="match status" value="1"/>
</dbReference>
<evidence type="ECO:0000313" key="2">
    <source>
        <dbReference type="EMBL" id="CDL65103.1"/>
    </source>
</evidence>
<evidence type="ECO:0000259" key="1">
    <source>
        <dbReference type="PROSITE" id="PS50943"/>
    </source>
</evidence>
<dbReference type="InterPro" id="IPR001387">
    <property type="entry name" value="Cro/C1-type_HTH"/>
</dbReference>
<dbReference type="SMART" id="SM00530">
    <property type="entry name" value="HTH_XRE"/>
    <property type="match status" value="1"/>
</dbReference>
<dbReference type="Pfam" id="PF01381">
    <property type="entry name" value="HTH_3"/>
    <property type="match status" value="1"/>
</dbReference>
<dbReference type="SUPFAM" id="SSF47413">
    <property type="entry name" value="lambda repressor-like DNA-binding domains"/>
    <property type="match status" value="1"/>
</dbReference>
<accession>A0A077RGM0</accession>